<evidence type="ECO:0000313" key="3">
    <source>
        <dbReference type="Proteomes" id="UP001330016"/>
    </source>
</evidence>
<accession>A0ABU7T315</accession>
<dbReference type="InterPro" id="IPR007694">
    <property type="entry name" value="DNA_helicase_DnaB-like_C"/>
</dbReference>
<dbReference type="PANTHER" id="PTHR30153">
    <property type="entry name" value="REPLICATIVE DNA HELICASE DNAB"/>
    <property type="match status" value="1"/>
</dbReference>
<dbReference type="SUPFAM" id="SSF52540">
    <property type="entry name" value="P-loop containing nucleoside triphosphate hydrolases"/>
    <property type="match status" value="1"/>
</dbReference>
<organism evidence="2 3">
    <name type="scientific">Schleiferilactobacillus harbinensis</name>
    <dbReference type="NCBI Taxonomy" id="304207"/>
    <lineage>
        <taxon>Bacteria</taxon>
        <taxon>Bacillati</taxon>
        <taxon>Bacillota</taxon>
        <taxon>Bacilli</taxon>
        <taxon>Lactobacillales</taxon>
        <taxon>Lactobacillaceae</taxon>
        <taxon>Schleiferilactobacillus</taxon>
    </lineage>
</organism>
<reference evidence="2 3" key="1">
    <citation type="submission" date="2023-02" db="EMBL/GenBank/DDBJ databases">
        <title>The predominant lactic acid bacteria and yeasts involved in the spontaneous fermentation of millet during the production of the traditional porridge Hausa koko in Ghana.</title>
        <authorList>
            <person name="Atter A."/>
            <person name="Diaz M."/>
        </authorList>
    </citation>
    <scope>NUCLEOTIDE SEQUENCE [LARGE SCALE GENOMIC DNA]</scope>
    <source>
        <strain evidence="2 3">FI11640</strain>
    </source>
</reference>
<comment type="caution">
    <text evidence="2">The sequence shown here is derived from an EMBL/GenBank/DDBJ whole genome shotgun (WGS) entry which is preliminary data.</text>
</comment>
<name>A0ABU7T315_9LACO</name>
<evidence type="ECO:0000259" key="1">
    <source>
        <dbReference type="PROSITE" id="PS51199"/>
    </source>
</evidence>
<dbReference type="PROSITE" id="PS51199">
    <property type="entry name" value="SF4_HELICASE"/>
    <property type="match status" value="1"/>
</dbReference>
<dbReference type="RefSeq" id="WP_331244473.1">
    <property type="nucleotide sequence ID" value="NZ_JAQSGJ010000062.1"/>
</dbReference>
<proteinExistence type="predicted"/>
<dbReference type="EMBL" id="JAQSGK010000062">
    <property type="protein sequence ID" value="MEE6717006.1"/>
    <property type="molecule type" value="Genomic_DNA"/>
</dbReference>
<protein>
    <submittedName>
        <fullName evidence="2">DnaB-like helicase C-terminal domain-containing protein</fullName>
    </submittedName>
</protein>
<dbReference type="Proteomes" id="UP001330016">
    <property type="component" value="Unassembled WGS sequence"/>
</dbReference>
<dbReference type="Gene3D" id="3.40.50.300">
    <property type="entry name" value="P-loop containing nucleotide triphosphate hydrolases"/>
    <property type="match status" value="1"/>
</dbReference>
<dbReference type="InterPro" id="IPR027417">
    <property type="entry name" value="P-loop_NTPase"/>
</dbReference>
<sequence>MNSSENWLIGKLATNPRLIHSVPVKPEWFGETAVQELVRLMVKLDGDWLGEMDLSRKLELENKTAARHIDWLTIDQTQAFHYPLTQVVATLEKQYTMRQAQAAAMAYYQQPSERNTAALLKTLQQVGVEQNTVHGAQLADLGHQYLNELDNPQEDDGVIKTIPVINGILGGGLAGGQLIIIGARPSTGKSAFALNMIDGVEHNSTNMVTDLYSLEMTAKENRNRFISLTARVPLGAIKNYRLASDQRTKVEAAAGKFEASNIEIFDNARTLGQITESIRERAASATKGHYIAFVDYLGLVEPDHPTGNRYQDVSHITRAFKVLANELDIPIVLLSQLNRENARNKRAPEMFDLRDSGSIEQDANVVIFLYQEDEDGADDAHRDVTVKVAKNRDGERRSLQFEFIPSLMLFREAR</sequence>
<dbReference type="PANTHER" id="PTHR30153:SF2">
    <property type="entry name" value="REPLICATIVE DNA HELICASE"/>
    <property type="match status" value="1"/>
</dbReference>
<feature type="domain" description="SF4 helicase" evidence="1">
    <location>
        <begin position="151"/>
        <end position="414"/>
    </location>
</feature>
<gene>
    <name evidence="2" type="ORF">PS435_14210</name>
</gene>
<evidence type="ECO:0000313" key="2">
    <source>
        <dbReference type="EMBL" id="MEE6717006.1"/>
    </source>
</evidence>
<keyword evidence="3" id="KW-1185">Reference proteome</keyword>
<dbReference type="Pfam" id="PF03796">
    <property type="entry name" value="DnaB_C"/>
    <property type="match status" value="1"/>
</dbReference>